<organism evidence="2 3">
    <name type="scientific">Gigaspora margarita</name>
    <dbReference type="NCBI Taxonomy" id="4874"/>
    <lineage>
        <taxon>Eukaryota</taxon>
        <taxon>Fungi</taxon>
        <taxon>Fungi incertae sedis</taxon>
        <taxon>Mucoromycota</taxon>
        <taxon>Glomeromycotina</taxon>
        <taxon>Glomeromycetes</taxon>
        <taxon>Diversisporales</taxon>
        <taxon>Gigasporaceae</taxon>
        <taxon>Gigaspora</taxon>
    </lineage>
</organism>
<gene>
    <name evidence="2" type="ORF">GMARGA_LOCUS39804</name>
</gene>
<name>A0ABN7X706_GIGMA</name>
<sequence>CHRVDIIALVSSLFWILLWVLDSFVNLEADSFLSYHWCRVVVIVSWDF</sequence>
<comment type="caution">
    <text evidence="2">The sequence shown here is derived from an EMBL/GenBank/DDBJ whole genome shotgun (WGS) entry which is preliminary data.</text>
</comment>
<keyword evidence="1" id="KW-0472">Membrane</keyword>
<evidence type="ECO:0000313" key="2">
    <source>
        <dbReference type="EMBL" id="CAG8849627.1"/>
    </source>
</evidence>
<accession>A0ABN7X706</accession>
<feature type="non-terminal residue" evidence="2">
    <location>
        <position position="48"/>
    </location>
</feature>
<feature type="transmembrane region" description="Helical" evidence="1">
    <location>
        <begin position="6"/>
        <end position="25"/>
    </location>
</feature>
<dbReference type="EMBL" id="CAJVQB010097209">
    <property type="protein sequence ID" value="CAG8849627.1"/>
    <property type="molecule type" value="Genomic_DNA"/>
</dbReference>
<dbReference type="Proteomes" id="UP000789901">
    <property type="component" value="Unassembled WGS sequence"/>
</dbReference>
<keyword evidence="1" id="KW-0812">Transmembrane</keyword>
<feature type="non-terminal residue" evidence="2">
    <location>
        <position position="1"/>
    </location>
</feature>
<reference evidence="2 3" key="1">
    <citation type="submission" date="2021-06" db="EMBL/GenBank/DDBJ databases">
        <authorList>
            <person name="Kallberg Y."/>
            <person name="Tangrot J."/>
            <person name="Rosling A."/>
        </authorList>
    </citation>
    <scope>NUCLEOTIDE SEQUENCE [LARGE SCALE GENOMIC DNA]</scope>
    <source>
        <strain evidence="2 3">120-4 pot B 10/14</strain>
    </source>
</reference>
<evidence type="ECO:0000256" key="1">
    <source>
        <dbReference type="SAM" id="Phobius"/>
    </source>
</evidence>
<keyword evidence="3" id="KW-1185">Reference proteome</keyword>
<proteinExistence type="predicted"/>
<evidence type="ECO:0000313" key="3">
    <source>
        <dbReference type="Proteomes" id="UP000789901"/>
    </source>
</evidence>
<protein>
    <submittedName>
        <fullName evidence="2">20847_t:CDS:1</fullName>
    </submittedName>
</protein>
<keyword evidence="1" id="KW-1133">Transmembrane helix</keyword>